<evidence type="ECO:0008006" key="3">
    <source>
        <dbReference type="Google" id="ProtNLM"/>
    </source>
</evidence>
<dbReference type="SUPFAM" id="SSF160631">
    <property type="entry name" value="SMI1/KNR4-like"/>
    <property type="match status" value="1"/>
</dbReference>
<name>A0A168HRP2_9BACL</name>
<dbReference type="RefSeq" id="WP_068536392.1">
    <property type="nucleotide sequence ID" value="NZ_LVJH01000048.1"/>
</dbReference>
<organism evidence="1 2">
    <name type="scientific">Paenibacillus glacialis</name>
    <dbReference type="NCBI Taxonomy" id="494026"/>
    <lineage>
        <taxon>Bacteria</taxon>
        <taxon>Bacillati</taxon>
        <taxon>Bacillota</taxon>
        <taxon>Bacilli</taxon>
        <taxon>Bacillales</taxon>
        <taxon>Paenibacillaceae</taxon>
        <taxon>Paenibacillus</taxon>
    </lineage>
</organism>
<comment type="caution">
    <text evidence="1">The sequence shown here is derived from an EMBL/GenBank/DDBJ whole genome shotgun (WGS) entry which is preliminary data.</text>
</comment>
<proteinExistence type="predicted"/>
<evidence type="ECO:0000313" key="2">
    <source>
        <dbReference type="Proteomes" id="UP000076967"/>
    </source>
</evidence>
<keyword evidence="2" id="KW-1185">Reference proteome</keyword>
<dbReference type="Proteomes" id="UP000076967">
    <property type="component" value="Unassembled WGS sequence"/>
</dbReference>
<dbReference type="EMBL" id="LVJH01000048">
    <property type="protein sequence ID" value="OAB38460.1"/>
    <property type="molecule type" value="Genomic_DNA"/>
</dbReference>
<sequence>MGFKLPDTSQLPKDFKYPDDFLKAVRLNILDFDLWYIMNEDQALQRLKGLQKRYPDRLLIPFARRDDNDDIACFEIGKSEEVQIIHDFATSGYEQRKSHPTFWDWFKDAIDEMIEFE</sequence>
<protein>
    <recommendedName>
        <fullName evidence="3">Knr4/Smi1-like domain-containing protein</fullName>
    </recommendedName>
</protein>
<dbReference type="STRING" id="494026.PGLA_20430"/>
<reference evidence="1 2" key="1">
    <citation type="submission" date="2016-03" db="EMBL/GenBank/DDBJ databases">
        <title>Draft genome sequence of Paenibacillus glacialis DSM 22343.</title>
        <authorList>
            <person name="Shin S.-K."/>
            <person name="Yi H."/>
        </authorList>
    </citation>
    <scope>NUCLEOTIDE SEQUENCE [LARGE SCALE GENOMIC DNA]</scope>
    <source>
        <strain evidence="1 2">DSM 22343</strain>
    </source>
</reference>
<accession>A0A168HRP2</accession>
<gene>
    <name evidence="1" type="ORF">PGLA_20430</name>
</gene>
<dbReference type="OrthoDB" id="6058590at2"/>
<dbReference type="AlphaFoldDB" id="A0A168HRP2"/>
<evidence type="ECO:0000313" key="1">
    <source>
        <dbReference type="EMBL" id="OAB38460.1"/>
    </source>
</evidence>
<dbReference type="InterPro" id="IPR037883">
    <property type="entry name" value="Knr4/Smi1-like_sf"/>
</dbReference>